<dbReference type="Pfam" id="PF02653">
    <property type="entry name" value="BPD_transp_2"/>
    <property type="match status" value="1"/>
</dbReference>
<accession>A0ABQ4R6D4</accession>
<feature type="transmembrane region" description="Helical" evidence="7">
    <location>
        <begin position="289"/>
        <end position="305"/>
    </location>
</feature>
<evidence type="ECO:0000256" key="2">
    <source>
        <dbReference type="ARBA" id="ARBA00022475"/>
    </source>
</evidence>
<evidence type="ECO:0000313" key="9">
    <source>
        <dbReference type="Proteomes" id="UP001055167"/>
    </source>
</evidence>
<evidence type="ECO:0000256" key="6">
    <source>
        <dbReference type="SAM" id="MobiDB-lite"/>
    </source>
</evidence>
<feature type="transmembrane region" description="Helical" evidence="7">
    <location>
        <begin position="90"/>
        <end position="111"/>
    </location>
</feature>
<feature type="transmembrane region" description="Helical" evidence="7">
    <location>
        <begin position="217"/>
        <end position="242"/>
    </location>
</feature>
<gene>
    <name evidence="8" type="ORF">OPKNFCMD_6005</name>
</gene>
<evidence type="ECO:0000256" key="4">
    <source>
        <dbReference type="ARBA" id="ARBA00022989"/>
    </source>
</evidence>
<reference evidence="8" key="2">
    <citation type="submission" date="2021-08" db="EMBL/GenBank/DDBJ databases">
        <authorList>
            <person name="Tani A."/>
            <person name="Ola A."/>
            <person name="Ogura Y."/>
            <person name="Katsura K."/>
            <person name="Hayashi T."/>
        </authorList>
    </citation>
    <scope>NUCLEOTIDE SEQUENCE</scope>
    <source>
        <strain evidence="8">KCTC 52305</strain>
    </source>
</reference>
<organism evidence="8 9">
    <name type="scientific">Methylobacterium crusticola</name>
    <dbReference type="NCBI Taxonomy" id="1697972"/>
    <lineage>
        <taxon>Bacteria</taxon>
        <taxon>Pseudomonadati</taxon>
        <taxon>Pseudomonadota</taxon>
        <taxon>Alphaproteobacteria</taxon>
        <taxon>Hyphomicrobiales</taxon>
        <taxon>Methylobacteriaceae</taxon>
        <taxon>Methylobacterium</taxon>
    </lineage>
</organism>
<feature type="region of interest" description="Disordered" evidence="6">
    <location>
        <begin position="328"/>
        <end position="359"/>
    </location>
</feature>
<dbReference type="CDD" id="cd06581">
    <property type="entry name" value="TM_PBP1_LivM_like"/>
    <property type="match status" value="1"/>
</dbReference>
<dbReference type="EMBL" id="BPQH01000026">
    <property type="protein sequence ID" value="GJD53233.1"/>
    <property type="molecule type" value="Genomic_DNA"/>
</dbReference>
<dbReference type="RefSeq" id="WP_128564764.1">
    <property type="nucleotide sequence ID" value="NZ_BPQH01000026.1"/>
</dbReference>
<dbReference type="PANTHER" id="PTHR30482">
    <property type="entry name" value="HIGH-AFFINITY BRANCHED-CHAIN AMINO ACID TRANSPORT SYSTEM PERMEASE"/>
    <property type="match status" value="1"/>
</dbReference>
<evidence type="ECO:0000256" key="7">
    <source>
        <dbReference type="SAM" id="Phobius"/>
    </source>
</evidence>
<feature type="compositionally biased region" description="Basic and acidic residues" evidence="6">
    <location>
        <begin position="347"/>
        <end position="359"/>
    </location>
</feature>
<name>A0ABQ4R6D4_9HYPH</name>
<feature type="transmembrane region" description="Helical" evidence="7">
    <location>
        <begin position="15"/>
        <end position="33"/>
    </location>
</feature>
<keyword evidence="4 7" id="KW-1133">Transmembrane helix</keyword>
<comment type="caution">
    <text evidence="8">The sequence shown here is derived from an EMBL/GenBank/DDBJ whole genome shotgun (WGS) entry which is preliminary data.</text>
</comment>
<comment type="subcellular location">
    <subcellularLocation>
        <location evidence="1">Cell membrane</location>
        <topology evidence="1">Multi-pass membrane protein</topology>
    </subcellularLocation>
</comment>
<proteinExistence type="predicted"/>
<evidence type="ECO:0000313" key="8">
    <source>
        <dbReference type="EMBL" id="GJD53233.1"/>
    </source>
</evidence>
<dbReference type="InterPro" id="IPR001851">
    <property type="entry name" value="ABC_transp_permease"/>
</dbReference>
<evidence type="ECO:0000256" key="5">
    <source>
        <dbReference type="ARBA" id="ARBA00023136"/>
    </source>
</evidence>
<feature type="transmembrane region" description="Helical" evidence="7">
    <location>
        <begin position="254"/>
        <end position="277"/>
    </location>
</feature>
<evidence type="ECO:0000256" key="1">
    <source>
        <dbReference type="ARBA" id="ARBA00004651"/>
    </source>
</evidence>
<dbReference type="PANTHER" id="PTHR30482:SF17">
    <property type="entry name" value="ABC TRANSPORTER ATP-BINDING PROTEIN"/>
    <property type="match status" value="1"/>
</dbReference>
<keyword evidence="2" id="KW-1003">Cell membrane</keyword>
<keyword evidence="3 7" id="KW-0812">Transmembrane</keyword>
<dbReference type="Proteomes" id="UP001055167">
    <property type="component" value="Unassembled WGS sequence"/>
</dbReference>
<feature type="transmembrane region" description="Helical" evidence="7">
    <location>
        <begin position="162"/>
        <end position="183"/>
    </location>
</feature>
<protein>
    <recommendedName>
        <fullName evidence="10">Branched-chain amino acid ABC transporter permease</fullName>
    </recommendedName>
</protein>
<sequence length="359" mass="37859">MRRPGLLRPGLLRDALAGLALLAVLLVLPLLFPQPALRDFLIYTIAYGLLAMSLNLLVGLTGLVSFGHAAYFASGAYAFGLLMQSGRVSLPLAMLAAVAGTALLALVIGAICVRLKAIYFSFITLAFQMFIHSVILTWVSLTGGDQGLRGGIPRPPFLGLDLGQAGTLYGVCAVLFVACLGIMRQVTQSPFGYSLRLIRDNPARAAFLGLDVLRMKLGIFVLAGAMASVGGIILALFVSGAYPEFGFWTTSGEAIFMIMLGGTQLFLGPLVGALLLQTLNHYVTVYTEHHGLVLGTVILVIVLGLRRGVADFVHEHLGERRAARAASARAASAPTASARAEAARGPGEVRLDGVRKGTT</sequence>
<evidence type="ECO:0008006" key="10">
    <source>
        <dbReference type="Google" id="ProtNLM"/>
    </source>
</evidence>
<keyword evidence="9" id="KW-1185">Reference proteome</keyword>
<reference evidence="8" key="1">
    <citation type="journal article" date="2021" name="Front. Microbiol.">
        <title>Comprehensive Comparative Genomics and Phenotyping of Methylobacterium Species.</title>
        <authorList>
            <person name="Alessa O."/>
            <person name="Ogura Y."/>
            <person name="Fujitani Y."/>
            <person name="Takami H."/>
            <person name="Hayashi T."/>
            <person name="Sahin N."/>
            <person name="Tani A."/>
        </authorList>
    </citation>
    <scope>NUCLEOTIDE SEQUENCE</scope>
    <source>
        <strain evidence="8">KCTC 52305</strain>
    </source>
</reference>
<keyword evidence="5 7" id="KW-0472">Membrane</keyword>
<feature type="transmembrane region" description="Helical" evidence="7">
    <location>
        <begin position="40"/>
        <end position="60"/>
    </location>
</feature>
<feature type="transmembrane region" description="Helical" evidence="7">
    <location>
        <begin position="117"/>
        <end position="141"/>
    </location>
</feature>
<evidence type="ECO:0000256" key="3">
    <source>
        <dbReference type="ARBA" id="ARBA00022692"/>
    </source>
</evidence>
<dbReference type="InterPro" id="IPR043428">
    <property type="entry name" value="LivM-like"/>
</dbReference>
<feature type="compositionally biased region" description="Low complexity" evidence="6">
    <location>
        <begin position="328"/>
        <end position="344"/>
    </location>
</feature>